<reference evidence="2" key="1">
    <citation type="submission" date="2022-11" db="EMBL/GenBank/DDBJ databases">
        <title>Parathalassolutuus dongxingensis gen. nov., sp. nov., a novel member of family Oceanospirillaceae isolated from a coastal shrimp pond in Guangxi, China.</title>
        <authorList>
            <person name="Chen H."/>
        </authorList>
    </citation>
    <scope>NUCLEOTIDE SEQUENCE</scope>
    <source>
        <strain evidence="2">G-43</strain>
    </source>
</reference>
<dbReference type="Proteomes" id="UP001150830">
    <property type="component" value="Unassembled WGS sequence"/>
</dbReference>
<dbReference type="CDD" id="cd07043">
    <property type="entry name" value="STAS_anti-anti-sigma_factors"/>
    <property type="match status" value="1"/>
</dbReference>
<dbReference type="AlphaFoldDB" id="A0A9X3EJI3"/>
<proteinExistence type="predicted"/>
<dbReference type="InterPro" id="IPR036513">
    <property type="entry name" value="STAS_dom_sf"/>
</dbReference>
<dbReference type="PANTHER" id="PTHR33495:SF2">
    <property type="entry name" value="ANTI-SIGMA FACTOR ANTAGONIST TM_1081-RELATED"/>
    <property type="match status" value="1"/>
</dbReference>
<evidence type="ECO:0000259" key="1">
    <source>
        <dbReference type="PROSITE" id="PS50801"/>
    </source>
</evidence>
<sequence>MAGHIQVARQDGVQIIRLIGDVRLNLCMAFDSYIRDVLGKAEFDNVLIDLSEAEGIDSTTLGQLAKISILCKDRFRIVPTVYSPSASITRILMSMGFDAVFHILEEPFSNETEFQDWVVDSMDEERARLEVIAAHKVLMSLNDANKSKFSELVETLECGRF</sequence>
<dbReference type="InterPro" id="IPR002645">
    <property type="entry name" value="STAS_dom"/>
</dbReference>
<accession>A0A9X3EJI3</accession>
<dbReference type="PROSITE" id="PS50801">
    <property type="entry name" value="STAS"/>
    <property type="match status" value="1"/>
</dbReference>
<organism evidence="2 3">
    <name type="scientific">Parathalassolituus penaei</name>
    <dbReference type="NCBI Taxonomy" id="2997323"/>
    <lineage>
        <taxon>Bacteria</taxon>
        <taxon>Pseudomonadati</taxon>
        <taxon>Pseudomonadota</taxon>
        <taxon>Gammaproteobacteria</taxon>
        <taxon>Oceanospirillales</taxon>
        <taxon>Oceanospirillaceae</taxon>
        <taxon>Parathalassolituus</taxon>
    </lineage>
</organism>
<dbReference type="PANTHER" id="PTHR33495">
    <property type="entry name" value="ANTI-SIGMA FACTOR ANTAGONIST TM_1081-RELATED-RELATED"/>
    <property type="match status" value="1"/>
</dbReference>
<dbReference type="PIRSF" id="PIRSF029548">
    <property type="entry name" value="UCP029548"/>
    <property type="match status" value="1"/>
</dbReference>
<dbReference type="Gene3D" id="3.30.750.24">
    <property type="entry name" value="STAS domain"/>
    <property type="match status" value="1"/>
</dbReference>
<gene>
    <name evidence="2" type="ORF">OUO13_09625</name>
</gene>
<protein>
    <submittedName>
        <fullName evidence="2">STAS domain-containing protein</fullName>
    </submittedName>
</protein>
<dbReference type="EMBL" id="JAPNOA010000026">
    <property type="protein sequence ID" value="MCY0965446.1"/>
    <property type="molecule type" value="Genomic_DNA"/>
</dbReference>
<name>A0A9X3EJI3_9GAMM</name>
<comment type="caution">
    <text evidence="2">The sequence shown here is derived from an EMBL/GenBank/DDBJ whole genome shotgun (WGS) entry which is preliminary data.</text>
</comment>
<dbReference type="InterPro" id="IPR014557">
    <property type="entry name" value="UCP029548_STAS-type"/>
</dbReference>
<keyword evidence="3" id="KW-1185">Reference proteome</keyword>
<dbReference type="SUPFAM" id="SSF52091">
    <property type="entry name" value="SpoIIaa-like"/>
    <property type="match status" value="1"/>
</dbReference>
<dbReference type="GO" id="GO:0043856">
    <property type="term" value="F:anti-sigma factor antagonist activity"/>
    <property type="evidence" value="ECO:0007669"/>
    <property type="project" value="TreeGrafter"/>
</dbReference>
<feature type="domain" description="STAS" evidence="1">
    <location>
        <begin position="3"/>
        <end position="67"/>
    </location>
</feature>
<evidence type="ECO:0000313" key="3">
    <source>
        <dbReference type="Proteomes" id="UP001150830"/>
    </source>
</evidence>
<dbReference type="RefSeq" id="WP_283173657.1">
    <property type="nucleotide sequence ID" value="NZ_JAPNOA010000026.1"/>
</dbReference>
<dbReference type="Pfam" id="PF01740">
    <property type="entry name" value="STAS"/>
    <property type="match status" value="1"/>
</dbReference>
<evidence type="ECO:0000313" key="2">
    <source>
        <dbReference type="EMBL" id="MCY0965446.1"/>
    </source>
</evidence>